<evidence type="ECO:0000256" key="5">
    <source>
        <dbReference type="ARBA" id="ARBA00022989"/>
    </source>
</evidence>
<evidence type="ECO:0000256" key="3">
    <source>
        <dbReference type="ARBA" id="ARBA00022679"/>
    </source>
</evidence>
<gene>
    <name evidence="9" type="ORF">C7M71_001420</name>
</gene>
<feature type="compositionally biased region" description="Basic residues" evidence="7">
    <location>
        <begin position="27"/>
        <end position="42"/>
    </location>
</feature>
<comment type="subcellular location">
    <subcellularLocation>
        <location evidence="1">Membrane</location>
        <topology evidence="1">Multi-pass membrane protein</topology>
    </subcellularLocation>
</comment>
<feature type="transmembrane region" description="Helical" evidence="8">
    <location>
        <begin position="450"/>
        <end position="469"/>
    </location>
</feature>
<protein>
    <submittedName>
        <fullName evidence="9">Glycosyltransferase family 2 protein</fullName>
    </submittedName>
</protein>
<evidence type="ECO:0000256" key="8">
    <source>
        <dbReference type="SAM" id="Phobius"/>
    </source>
</evidence>
<evidence type="ECO:0000313" key="10">
    <source>
        <dbReference type="Proteomes" id="UP000249340"/>
    </source>
</evidence>
<dbReference type="Proteomes" id="UP000249340">
    <property type="component" value="Chromosome"/>
</dbReference>
<dbReference type="OrthoDB" id="7431422at2"/>
<keyword evidence="3 9" id="KW-0808">Transferase</keyword>
<reference evidence="10" key="1">
    <citation type="submission" date="2018-07" db="EMBL/GenBank/DDBJ databases">
        <title>Streptacidiphilus bronchialis DSM 106435 chromosome.</title>
        <authorList>
            <person name="Batra D."/>
            <person name="Gulvik C.A."/>
        </authorList>
    </citation>
    <scope>NUCLEOTIDE SEQUENCE [LARGE SCALE GENOMIC DNA]</scope>
    <source>
        <strain evidence="10">DSM 106435</strain>
    </source>
</reference>
<dbReference type="Pfam" id="PF13641">
    <property type="entry name" value="Glyco_tranf_2_3"/>
    <property type="match status" value="1"/>
</dbReference>
<proteinExistence type="predicted"/>
<feature type="transmembrane region" description="Helical" evidence="8">
    <location>
        <begin position="87"/>
        <end position="110"/>
    </location>
</feature>
<keyword evidence="2" id="KW-0328">Glycosyltransferase</keyword>
<dbReference type="Gene3D" id="3.90.550.10">
    <property type="entry name" value="Spore Coat Polysaccharide Biosynthesis Protein SpsA, Chain A"/>
    <property type="match status" value="1"/>
</dbReference>
<keyword evidence="10" id="KW-1185">Reference proteome</keyword>
<dbReference type="InterPro" id="IPR050321">
    <property type="entry name" value="Glycosyltr_2/OpgH_subfam"/>
</dbReference>
<evidence type="ECO:0000256" key="1">
    <source>
        <dbReference type="ARBA" id="ARBA00004141"/>
    </source>
</evidence>
<keyword evidence="6 8" id="KW-0472">Membrane</keyword>
<dbReference type="SUPFAM" id="SSF53448">
    <property type="entry name" value="Nucleotide-diphospho-sugar transferases"/>
    <property type="match status" value="1"/>
</dbReference>
<evidence type="ECO:0000256" key="4">
    <source>
        <dbReference type="ARBA" id="ARBA00022692"/>
    </source>
</evidence>
<evidence type="ECO:0000313" key="9">
    <source>
        <dbReference type="EMBL" id="AXI81073.1"/>
    </source>
</evidence>
<dbReference type="PANTHER" id="PTHR43867:SF2">
    <property type="entry name" value="CELLULOSE SYNTHASE CATALYTIC SUBUNIT A [UDP-FORMING]"/>
    <property type="match status" value="1"/>
</dbReference>
<evidence type="ECO:0000256" key="6">
    <source>
        <dbReference type="ARBA" id="ARBA00023136"/>
    </source>
</evidence>
<accession>A0A345T518</accession>
<dbReference type="CDD" id="cd06423">
    <property type="entry name" value="CESA_like"/>
    <property type="match status" value="1"/>
</dbReference>
<keyword evidence="5 8" id="KW-1133">Transmembrane helix</keyword>
<feature type="compositionally biased region" description="Pro residues" evidence="7">
    <location>
        <begin position="45"/>
        <end position="57"/>
    </location>
</feature>
<feature type="transmembrane region" description="Helical" evidence="8">
    <location>
        <begin position="63"/>
        <end position="81"/>
    </location>
</feature>
<evidence type="ECO:0000256" key="2">
    <source>
        <dbReference type="ARBA" id="ARBA00022676"/>
    </source>
</evidence>
<evidence type="ECO:0000256" key="7">
    <source>
        <dbReference type="SAM" id="MobiDB-lite"/>
    </source>
</evidence>
<dbReference type="InterPro" id="IPR029044">
    <property type="entry name" value="Nucleotide-diphossugar_trans"/>
</dbReference>
<dbReference type="PANTHER" id="PTHR43867">
    <property type="entry name" value="CELLULOSE SYNTHASE CATALYTIC SUBUNIT A [UDP-FORMING]"/>
    <property type="match status" value="1"/>
</dbReference>
<feature type="transmembrane region" description="Helical" evidence="8">
    <location>
        <begin position="417"/>
        <end position="438"/>
    </location>
</feature>
<feature type="transmembrane region" description="Helical" evidence="8">
    <location>
        <begin position="385"/>
        <end position="405"/>
    </location>
</feature>
<dbReference type="EMBL" id="CP031264">
    <property type="protein sequence ID" value="AXI81073.1"/>
    <property type="molecule type" value="Genomic_DNA"/>
</dbReference>
<keyword evidence="4 8" id="KW-0812">Transmembrane</keyword>
<dbReference type="AlphaFoldDB" id="A0A345T518"/>
<dbReference type="GO" id="GO:0016020">
    <property type="term" value="C:membrane"/>
    <property type="evidence" value="ECO:0007669"/>
    <property type="project" value="UniProtKB-SubCell"/>
</dbReference>
<name>A0A345T518_9ACTN</name>
<dbReference type="KEGG" id="stri:C7M71_001420"/>
<sequence length="496" mass="53225">MAYGGRPRRGPGPAARPLRGGGPVTRPAHRPQARPGTGRRRRIPADPPPWQPRPRPSGRPATALRLAVAALLAAALVLRPVGVHRVAVLALTAVFACYLLRHLVFLAAALRPAPAAPPPPPDSPPDRPLRVTVLVPCHNEARVVDGLTTALAALDHPRDLLRVVFVDDRSTDGTGDLLERAAADRPGWQVLRRAADAPGGKSAALNDALALADGEVVVVFDADHQPTPGCLRELLRPFADPQIAAVQGRCVVRNPRDSMVARLVAVDYLCGYLVNMAGRHRVYGLPAYGGANCAVRTRLLRELGGWNVASVTEDTDLSLRIWLSGHRIGYAEQAVDTELAVTGLSAYYRQRYRWARGHQQVCRDYRAALLRSPHLRLAEKAEAALFLYVFHVPVLCVLAVLLAGIEVAVPGLPAAGLLWPIAPLMMVGPVLEVGGGLIRAGAGRRDVLPLLLFPALFAVSMLLCTQALLDAWAGTRYAWVKTERTAHAPNTALDAG</sequence>
<organism evidence="9 10">
    <name type="scientific">Peterkaempfera bronchialis</name>
    <dbReference type="NCBI Taxonomy" id="2126346"/>
    <lineage>
        <taxon>Bacteria</taxon>
        <taxon>Bacillati</taxon>
        <taxon>Actinomycetota</taxon>
        <taxon>Actinomycetes</taxon>
        <taxon>Kitasatosporales</taxon>
        <taxon>Streptomycetaceae</taxon>
        <taxon>Peterkaempfera</taxon>
    </lineage>
</organism>
<dbReference type="GO" id="GO:0016757">
    <property type="term" value="F:glycosyltransferase activity"/>
    <property type="evidence" value="ECO:0007669"/>
    <property type="project" value="UniProtKB-KW"/>
</dbReference>
<feature type="region of interest" description="Disordered" evidence="7">
    <location>
        <begin position="1"/>
        <end position="59"/>
    </location>
</feature>